<dbReference type="OrthoDB" id="3267972at2"/>
<protein>
    <recommendedName>
        <fullName evidence="4">Antitoxin</fullName>
    </recommendedName>
</protein>
<dbReference type="Proteomes" id="UP000288246">
    <property type="component" value="Unassembled WGS sequence"/>
</dbReference>
<comment type="caution">
    <text evidence="2">The sequence shown here is derived from an EMBL/GenBank/DDBJ whole genome shotgun (WGS) entry which is preliminary data.</text>
</comment>
<gene>
    <name evidence="2" type="ORF">CTKZ_30230</name>
</gene>
<reference evidence="2 3" key="1">
    <citation type="submission" date="2018-11" db="EMBL/GenBank/DDBJ databases">
        <title>Draft genome sequence of Cellulomonas takizawaensis strain TKZ-21.</title>
        <authorList>
            <person name="Yamamura H."/>
            <person name="Hayashi T."/>
            <person name="Hamada M."/>
            <person name="Serisawa Y."/>
            <person name="Matsuyama K."/>
            <person name="Nakagawa Y."/>
            <person name="Otoguro M."/>
            <person name="Yanagida F."/>
            <person name="Hayakawa M."/>
        </authorList>
    </citation>
    <scope>NUCLEOTIDE SEQUENCE [LARGE SCALE GENOMIC DNA]</scope>
    <source>
        <strain evidence="2 3">TKZ-21</strain>
    </source>
</reference>
<feature type="compositionally biased region" description="Basic and acidic residues" evidence="1">
    <location>
        <begin position="1"/>
        <end position="31"/>
    </location>
</feature>
<evidence type="ECO:0000313" key="2">
    <source>
        <dbReference type="EMBL" id="GCD21461.1"/>
    </source>
</evidence>
<dbReference type="RefSeq" id="WP_124343984.1">
    <property type="nucleotide sequence ID" value="NZ_BHYL01000287.1"/>
</dbReference>
<evidence type="ECO:0000256" key="1">
    <source>
        <dbReference type="SAM" id="MobiDB-lite"/>
    </source>
</evidence>
<dbReference type="EMBL" id="BHYL01000287">
    <property type="protein sequence ID" value="GCD21461.1"/>
    <property type="molecule type" value="Genomic_DNA"/>
</dbReference>
<evidence type="ECO:0008006" key="4">
    <source>
        <dbReference type="Google" id="ProtNLM"/>
    </source>
</evidence>
<dbReference type="InterPro" id="IPR028037">
    <property type="entry name" value="Antitoxin_Rv0909/MT0933"/>
</dbReference>
<name>A0A401V3K2_9CELL</name>
<proteinExistence type="predicted"/>
<accession>A0A401V3K2</accession>
<sequence>MGIDDLGDKASDALKSDKGENASDSALDKGADAASSVTGGKHDEQIDTAQDAADQKVGDR</sequence>
<dbReference type="Pfam" id="PF14013">
    <property type="entry name" value="MT0933_antitox"/>
    <property type="match status" value="1"/>
</dbReference>
<organism evidence="2 3">
    <name type="scientific">Cellulomonas algicola</name>
    <dbReference type="NCBI Taxonomy" id="2071633"/>
    <lineage>
        <taxon>Bacteria</taxon>
        <taxon>Bacillati</taxon>
        <taxon>Actinomycetota</taxon>
        <taxon>Actinomycetes</taxon>
        <taxon>Micrococcales</taxon>
        <taxon>Cellulomonadaceae</taxon>
        <taxon>Cellulomonas</taxon>
    </lineage>
</organism>
<evidence type="ECO:0000313" key="3">
    <source>
        <dbReference type="Proteomes" id="UP000288246"/>
    </source>
</evidence>
<feature type="region of interest" description="Disordered" evidence="1">
    <location>
        <begin position="1"/>
        <end position="60"/>
    </location>
</feature>
<dbReference type="AlphaFoldDB" id="A0A401V3K2"/>
<keyword evidence="3" id="KW-1185">Reference proteome</keyword>